<feature type="modified residue" description="4-aspartylphosphate" evidence="3">
    <location>
        <position position="70"/>
    </location>
</feature>
<dbReference type="InterPro" id="IPR000792">
    <property type="entry name" value="Tscrpt_reg_LuxR_C"/>
</dbReference>
<dbReference type="InterPro" id="IPR016032">
    <property type="entry name" value="Sig_transdc_resp-reg_C-effctor"/>
</dbReference>
<dbReference type="SMART" id="SM00421">
    <property type="entry name" value="HTH_LUXR"/>
    <property type="match status" value="1"/>
</dbReference>
<feature type="domain" description="Response regulatory" evidence="5">
    <location>
        <begin position="19"/>
        <end position="135"/>
    </location>
</feature>
<name>A0A928Z7F9_9CYAN</name>
<evidence type="ECO:0000259" key="5">
    <source>
        <dbReference type="PROSITE" id="PS50110"/>
    </source>
</evidence>
<dbReference type="Proteomes" id="UP000625316">
    <property type="component" value="Unassembled WGS sequence"/>
</dbReference>
<dbReference type="PROSITE" id="PS50110">
    <property type="entry name" value="RESPONSE_REGULATORY"/>
    <property type="match status" value="1"/>
</dbReference>
<accession>A0A928Z7F9</accession>
<comment type="caution">
    <text evidence="6">The sequence shown here is derived from an EMBL/GenBank/DDBJ whole genome shotgun (WGS) entry which is preliminary data.</text>
</comment>
<feature type="domain" description="HTH luxR-type" evidence="4">
    <location>
        <begin position="151"/>
        <end position="216"/>
    </location>
</feature>
<organism evidence="6 7">
    <name type="scientific">Romeriopsis navalis LEGE 11480</name>
    <dbReference type="NCBI Taxonomy" id="2777977"/>
    <lineage>
        <taxon>Bacteria</taxon>
        <taxon>Bacillati</taxon>
        <taxon>Cyanobacteriota</taxon>
        <taxon>Cyanophyceae</taxon>
        <taxon>Leptolyngbyales</taxon>
        <taxon>Leptolyngbyaceae</taxon>
        <taxon>Romeriopsis</taxon>
        <taxon>Romeriopsis navalis</taxon>
    </lineage>
</organism>
<dbReference type="Gene3D" id="3.40.50.2300">
    <property type="match status" value="1"/>
</dbReference>
<dbReference type="Pfam" id="PF00072">
    <property type="entry name" value="Response_reg"/>
    <property type="match status" value="1"/>
</dbReference>
<dbReference type="PANTHER" id="PTHR43214">
    <property type="entry name" value="TWO-COMPONENT RESPONSE REGULATOR"/>
    <property type="match status" value="1"/>
</dbReference>
<reference evidence="6" key="1">
    <citation type="submission" date="2020-10" db="EMBL/GenBank/DDBJ databases">
        <authorList>
            <person name="Castelo-Branco R."/>
            <person name="Eusebio N."/>
            <person name="Adriana R."/>
            <person name="Vieira A."/>
            <person name="Brugerolle De Fraissinette N."/>
            <person name="Rezende De Castro R."/>
            <person name="Schneider M.P."/>
            <person name="Vasconcelos V."/>
            <person name="Leao P.N."/>
        </authorList>
    </citation>
    <scope>NUCLEOTIDE SEQUENCE</scope>
    <source>
        <strain evidence="6">LEGE 11480</strain>
    </source>
</reference>
<dbReference type="InterPro" id="IPR058245">
    <property type="entry name" value="NreC/VraR/RcsB-like_REC"/>
</dbReference>
<keyword evidence="1 3" id="KW-0597">Phosphoprotein</keyword>
<evidence type="ECO:0000313" key="6">
    <source>
        <dbReference type="EMBL" id="MBE9033140.1"/>
    </source>
</evidence>
<evidence type="ECO:0000256" key="1">
    <source>
        <dbReference type="ARBA" id="ARBA00022553"/>
    </source>
</evidence>
<dbReference type="InterPro" id="IPR001789">
    <property type="entry name" value="Sig_transdc_resp-reg_receiver"/>
</dbReference>
<keyword evidence="2" id="KW-0238">DNA-binding</keyword>
<evidence type="ECO:0000256" key="3">
    <source>
        <dbReference type="PROSITE-ProRule" id="PRU00169"/>
    </source>
</evidence>
<proteinExistence type="predicted"/>
<sequence>MTSTKKPHTTESHPNKAIRILVVEDHSLIRQGIVAMLQLQNDFTVVAEAEDGQAAIEQYQTHQPDITLMDLRMPRLEGVDAISQIRARDADAKILILTTYDTDEEIYRGLQAGARGYLLKDTDFDGLVTAVHTVYAGKRYLPQNVAAKLLEQMDREELTDREREVLNLILSGSNTATMATALHISEGTVKFHINNIFQKFGVNDRTQAVIEALRRGIIRL</sequence>
<dbReference type="SUPFAM" id="SSF52172">
    <property type="entry name" value="CheY-like"/>
    <property type="match status" value="1"/>
</dbReference>
<gene>
    <name evidence="6" type="ORF">IQ266_25715</name>
</gene>
<dbReference type="CDD" id="cd17535">
    <property type="entry name" value="REC_NarL-like"/>
    <property type="match status" value="1"/>
</dbReference>
<dbReference type="InterPro" id="IPR039420">
    <property type="entry name" value="WalR-like"/>
</dbReference>
<evidence type="ECO:0000313" key="7">
    <source>
        <dbReference type="Proteomes" id="UP000625316"/>
    </source>
</evidence>
<dbReference type="GO" id="GO:0003677">
    <property type="term" value="F:DNA binding"/>
    <property type="evidence" value="ECO:0007669"/>
    <property type="project" value="UniProtKB-KW"/>
</dbReference>
<evidence type="ECO:0000259" key="4">
    <source>
        <dbReference type="PROSITE" id="PS50043"/>
    </source>
</evidence>
<dbReference type="SMART" id="SM00448">
    <property type="entry name" value="REC"/>
    <property type="match status" value="1"/>
</dbReference>
<protein>
    <submittedName>
        <fullName evidence="6">Response regulator transcription factor</fullName>
    </submittedName>
</protein>
<dbReference type="RefSeq" id="WP_264327951.1">
    <property type="nucleotide sequence ID" value="NZ_JADEXQ010000155.1"/>
</dbReference>
<dbReference type="InterPro" id="IPR011006">
    <property type="entry name" value="CheY-like_superfamily"/>
</dbReference>
<dbReference type="PRINTS" id="PR00038">
    <property type="entry name" value="HTHLUXR"/>
</dbReference>
<dbReference type="PROSITE" id="PS50043">
    <property type="entry name" value="HTH_LUXR_2"/>
    <property type="match status" value="1"/>
</dbReference>
<dbReference type="EMBL" id="JADEXQ010000155">
    <property type="protein sequence ID" value="MBE9033140.1"/>
    <property type="molecule type" value="Genomic_DNA"/>
</dbReference>
<dbReference type="GO" id="GO:0006355">
    <property type="term" value="P:regulation of DNA-templated transcription"/>
    <property type="evidence" value="ECO:0007669"/>
    <property type="project" value="InterPro"/>
</dbReference>
<dbReference type="AlphaFoldDB" id="A0A928Z7F9"/>
<dbReference type="GO" id="GO:0000160">
    <property type="term" value="P:phosphorelay signal transduction system"/>
    <property type="evidence" value="ECO:0007669"/>
    <property type="project" value="InterPro"/>
</dbReference>
<dbReference type="PANTHER" id="PTHR43214:SF43">
    <property type="entry name" value="TWO-COMPONENT RESPONSE REGULATOR"/>
    <property type="match status" value="1"/>
</dbReference>
<dbReference type="Pfam" id="PF00196">
    <property type="entry name" value="GerE"/>
    <property type="match status" value="1"/>
</dbReference>
<dbReference type="SUPFAM" id="SSF46894">
    <property type="entry name" value="C-terminal effector domain of the bipartite response regulators"/>
    <property type="match status" value="1"/>
</dbReference>
<dbReference type="CDD" id="cd06170">
    <property type="entry name" value="LuxR_C_like"/>
    <property type="match status" value="1"/>
</dbReference>
<keyword evidence="7" id="KW-1185">Reference proteome</keyword>
<evidence type="ECO:0000256" key="2">
    <source>
        <dbReference type="ARBA" id="ARBA00023125"/>
    </source>
</evidence>